<dbReference type="Pfam" id="PF01266">
    <property type="entry name" value="DAO"/>
    <property type="match status" value="1"/>
</dbReference>
<organism evidence="7 8">
    <name type="scientific">Aeromicrobium halocynthiae</name>
    <dbReference type="NCBI Taxonomy" id="560557"/>
    <lineage>
        <taxon>Bacteria</taxon>
        <taxon>Bacillati</taxon>
        <taxon>Actinomycetota</taxon>
        <taxon>Actinomycetes</taxon>
        <taxon>Propionibacteriales</taxon>
        <taxon>Nocardioidaceae</taxon>
        <taxon>Aeromicrobium</taxon>
    </lineage>
</organism>
<keyword evidence="3" id="KW-0408">Iron</keyword>
<dbReference type="SUPFAM" id="SSF51905">
    <property type="entry name" value="FAD/NAD(P)-binding domain"/>
    <property type="match status" value="1"/>
</dbReference>
<dbReference type="InterPro" id="IPR017941">
    <property type="entry name" value="Rieske_2Fe-2S"/>
</dbReference>
<accession>A0ABP5HME4</accession>
<dbReference type="InterPro" id="IPR036188">
    <property type="entry name" value="FAD/NAD-bd_sf"/>
</dbReference>
<dbReference type="PANTHER" id="PTHR13847:SF274">
    <property type="entry name" value="RIESKE 2FE-2S IRON-SULFUR PROTEIN YHFW-RELATED"/>
    <property type="match status" value="1"/>
</dbReference>
<sequence>MVRSTFWDRSTEPLVPPAPTSESYDDVVVGAGAVGLAVATALAQRGRSVLVVEAHEAVGHGTTARSTGKLALLQGTRLSTIAKDAGLDAAGDYLAMCREALEWVRPVLARHDVATTRRTSASWGEDLGDVDATRDEDSAARALGLATRWQRSAPDGLPGHGAVLLDDELQVDPLAYTVALAHEAMAVGVDISVGRRVTKAVGHPQAVVHCDDGSAVTGSQVVLATGIPVLDRSLAFATTKPVRSYALAFASPGAELTMSVSVGQASISVRDAAGSGSTTSEAVVVGGLSHPVARGGSEARRIETLRRWTRDHLPGAGEELDAWSAQDYTTPDDRPLVGRLPGATPVHAVTGFGKWGLLAGVGAARRLADAIVAGDDVGRFPPSRLAGPKRAATITAWNGEVGAAMVAGWLGAARQGRRPRATSTVDGCTRTVSGVCPHLGGVVRWNDAEQTWDCPLHASRFAPDGRVLEGPSTSPLEG</sequence>
<dbReference type="Pfam" id="PF00355">
    <property type="entry name" value="Rieske"/>
    <property type="match status" value="1"/>
</dbReference>
<evidence type="ECO:0000256" key="4">
    <source>
        <dbReference type="ARBA" id="ARBA00023014"/>
    </source>
</evidence>
<dbReference type="SUPFAM" id="SSF50022">
    <property type="entry name" value="ISP domain"/>
    <property type="match status" value="1"/>
</dbReference>
<name>A0ABP5HME4_9ACTN</name>
<reference evidence="8" key="1">
    <citation type="journal article" date="2019" name="Int. J. Syst. Evol. Microbiol.">
        <title>The Global Catalogue of Microorganisms (GCM) 10K type strain sequencing project: providing services to taxonomists for standard genome sequencing and annotation.</title>
        <authorList>
            <consortium name="The Broad Institute Genomics Platform"/>
            <consortium name="The Broad Institute Genome Sequencing Center for Infectious Disease"/>
            <person name="Wu L."/>
            <person name="Ma J."/>
        </authorList>
    </citation>
    <scope>NUCLEOTIDE SEQUENCE [LARGE SCALE GENOMIC DNA]</scope>
    <source>
        <strain evidence="8">JCM 15749</strain>
    </source>
</reference>
<evidence type="ECO:0000313" key="8">
    <source>
        <dbReference type="Proteomes" id="UP001501480"/>
    </source>
</evidence>
<dbReference type="RefSeq" id="WP_344328621.1">
    <property type="nucleotide sequence ID" value="NZ_BAAAPY010000008.1"/>
</dbReference>
<gene>
    <name evidence="7" type="ORF">GCM10009821_23070</name>
</gene>
<dbReference type="PROSITE" id="PS51296">
    <property type="entry name" value="RIESKE"/>
    <property type="match status" value="1"/>
</dbReference>
<evidence type="ECO:0000256" key="1">
    <source>
        <dbReference type="ARBA" id="ARBA00022714"/>
    </source>
</evidence>
<evidence type="ECO:0000256" key="3">
    <source>
        <dbReference type="ARBA" id="ARBA00023004"/>
    </source>
</evidence>
<keyword evidence="1" id="KW-0001">2Fe-2S</keyword>
<keyword evidence="8" id="KW-1185">Reference proteome</keyword>
<evidence type="ECO:0000256" key="2">
    <source>
        <dbReference type="ARBA" id="ARBA00022723"/>
    </source>
</evidence>
<dbReference type="Proteomes" id="UP001501480">
    <property type="component" value="Unassembled WGS sequence"/>
</dbReference>
<keyword evidence="2" id="KW-0479">Metal-binding</keyword>
<dbReference type="Gene3D" id="2.102.10.10">
    <property type="entry name" value="Rieske [2Fe-2S] iron-sulphur domain"/>
    <property type="match status" value="1"/>
</dbReference>
<dbReference type="Gene3D" id="3.50.50.60">
    <property type="entry name" value="FAD/NAD(P)-binding domain"/>
    <property type="match status" value="1"/>
</dbReference>
<keyword evidence="4" id="KW-0411">Iron-sulfur</keyword>
<dbReference type="EMBL" id="BAAAPY010000008">
    <property type="protein sequence ID" value="GAA2081758.1"/>
    <property type="molecule type" value="Genomic_DNA"/>
</dbReference>
<dbReference type="PANTHER" id="PTHR13847">
    <property type="entry name" value="SARCOSINE DEHYDROGENASE-RELATED"/>
    <property type="match status" value="1"/>
</dbReference>
<dbReference type="InterPro" id="IPR036922">
    <property type="entry name" value="Rieske_2Fe-2S_sf"/>
</dbReference>
<feature type="region of interest" description="Disordered" evidence="5">
    <location>
        <begin position="1"/>
        <end position="22"/>
    </location>
</feature>
<feature type="domain" description="Rieske" evidence="6">
    <location>
        <begin position="397"/>
        <end position="478"/>
    </location>
</feature>
<evidence type="ECO:0000313" key="7">
    <source>
        <dbReference type="EMBL" id="GAA2081758.1"/>
    </source>
</evidence>
<dbReference type="Gene3D" id="3.30.9.10">
    <property type="entry name" value="D-Amino Acid Oxidase, subunit A, domain 2"/>
    <property type="match status" value="1"/>
</dbReference>
<dbReference type="InterPro" id="IPR006076">
    <property type="entry name" value="FAD-dep_OxRdtase"/>
</dbReference>
<proteinExistence type="predicted"/>
<evidence type="ECO:0000256" key="5">
    <source>
        <dbReference type="SAM" id="MobiDB-lite"/>
    </source>
</evidence>
<protein>
    <submittedName>
        <fullName evidence="7">FAD-dependent oxidoreductase</fullName>
    </submittedName>
</protein>
<evidence type="ECO:0000259" key="6">
    <source>
        <dbReference type="PROSITE" id="PS51296"/>
    </source>
</evidence>
<comment type="caution">
    <text evidence="7">The sequence shown here is derived from an EMBL/GenBank/DDBJ whole genome shotgun (WGS) entry which is preliminary data.</text>
</comment>